<keyword evidence="2" id="KW-0677">Repeat</keyword>
<dbReference type="GO" id="GO:0005634">
    <property type="term" value="C:nucleus"/>
    <property type="evidence" value="ECO:0007669"/>
    <property type="project" value="TreeGrafter"/>
</dbReference>
<protein>
    <recommendedName>
        <fullName evidence="6">Annexin</fullName>
    </recommendedName>
</protein>
<comment type="similarity">
    <text evidence="1">Belongs to the annexin family.</text>
</comment>
<accession>A0AAW1CKY5</accession>
<dbReference type="Pfam" id="PF00191">
    <property type="entry name" value="Annexin"/>
    <property type="match status" value="1"/>
</dbReference>
<comment type="caution">
    <text evidence="4">The sequence shown here is derived from an EMBL/GenBank/DDBJ whole genome shotgun (WGS) entry which is preliminary data.</text>
</comment>
<proteinExistence type="inferred from homology"/>
<dbReference type="SUPFAM" id="SSF47874">
    <property type="entry name" value="Annexin"/>
    <property type="match status" value="1"/>
</dbReference>
<organism evidence="4 5">
    <name type="scientific">Rhynocoris fuscipes</name>
    <dbReference type="NCBI Taxonomy" id="488301"/>
    <lineage>
        <taxon>Eukaryota</taxon>
        <taxon>Metazoa</taxon>
        <taxon>Ecdysozoa</taxon>
        <taxon>Arthropoda</taxon>
        <taxon>Hexapoda</taxon>
        <taxon>Insecta</taxon>
        <taxon>Pterygota</taxon>
        <taxon>Neoptera</taxon>
        <taxon>Paraneoptera</taxon>
        <taxon>Hemiptera</taxon>
        <taxon>Heteroptera</taxon>
        <taxon>Panheteroptera</taxon>
        <taxon>Cimicomorpha</taxon>
        <taxon>Reduviidae</taxon>
        <taxon>Harpactorinae</taxon>
        <taxon>Harpactorini</taxon>
        <taxon>Rhynocoris</taxon>
    </lineage>
</organism>
<evidence type="ECO:0000313" key="4">
    <source>
        <dbReference type="EMBL" id="KAK9498997.1"/>
    </source>
</evidence>
<dbReference type="SMART" id="SM00335">
    <property type="entry name" value="ANX"/>
    <property type="match status" value="2"/>
</dbReference>
<reference evidence="4 5" key="1">
    <citation type="submission" date="2022-12" db="EMBL/GenBank/DDBJ databases">
        <title>Chromosome-level genome assembly of true bugs.</title>
        <authorList>
            <person name="Ma L."/>
            <person name="Li H."/>
        </authorList>
    </citation>
    <scope>NUCLEOTIDE SEQUENCE [LARGE SCALE GENOMIC DNA]</scope>
    <source>
        <strain evidence="4">Lab_2022b</strain>
    </source>
</reference>
<sequence>MNRNNQLTSSFNRRFTIQQKFLTANEKTVINLFDSELQAKRLNKALNGFIADVNTISEILGTINEYEIIRLLQDYKRIYGKKLSSILNDKLAGDYEELCQIIILEQKDFIVKKLDELLQEYPHPKEDYLIALLIERTNDEIKIIKDTYLKKFGRTLEEAFDSFLDPIGSSYIKILLNSNREDDLNLTSLQAHLDAQTLINLGIGTQYNGSGPIMVTLLKKRGYQHMRLVFSEYYRISGGYNVWDCIEKNMRKEHKKMLKIIMEAINNPEIFIANILLKSYGNSKLFCDTLVTVRFSRNKEFYKTVEHMYTDIRNNKMREDIQIHSKDSVASLLCKIIDI</sequence>
<name>A0AAW1CKY5_9HEMI</name>
<dbReference type="PANTHER" id="PTHR10502">
    <property type="entry name" value="ANNEXIN"/>
    <property type="match status" value="1"/>
</dbReference>
<dbReference type="GO" id="GO:0005886">
    <property type="term" value="C:plasma membrane"/>
    <property type="evidence" value="ECO:0007669"/>
    <property type="project" value="TreeGrafter"/>
</dbReference>
<dbReference type="InterPro" id="IPR018502">
    <property type="entry name" value="Annexin_repeat"/>
</dbReference>
<dbReference type="Proteomes" id="UP001461498">
    <property type="component" value="Unassembled WGS sequence"/>
</dbReference>
<dbReference type="GO" id="GO:0012506">
    <property type="term" value="C:vesicle membrane"/>
    <property type="evidence" value="ECO:0007669"/>
    <property type="project" value="TreeGrafter"/>
</dbReference>
<dbReference type="GO" id="GO:0005544">
    <property type="term" value="F:calcium-dependent phospholipid binding"/>
    <property type="evidence" value="ECO:0007669"/>
    <property type="project" value="InterPro"/>
</dbReference>
<dbReference type="GO" id="GO:0001786">
    <property type="term" value="F:phosphatidylserine binding"/>
    <property type="evidence" value="ECO:0007669"/>
    <property type="project" value="TreeGrafter"/>
</dbReference>
<evidence type="ECO:0000313" key="5">
    <source>
        <dbReference type="Proteomes" id="UP001461498"/>
    </source>
</evidence>
<evidence type="ECO:0000256" key="3">
    <source>
        <dbReference type="ARBA" id="ARBA00023216"/>
    </source>
</evidence>
<dbReference type="InterPro" id="IPR037104">
    <property type="entry name" value="Annexin_sf"/>
</dbReference>
<dbReference type="GO" id="GO:0005509">
    <property type="term" value="F:calcium ion binding"/>
    <property type="evidence" value="ECO:0007669"/>
    <property type="project" value="InterPro"/>
</dbReference>
<dbReference type="GO" id="GO:0005737">
    <property type="term" value="C:cytoplasm"/>
    <property type="evidence" value="ECO:0007669"/>
    <property type="project" value="TreeGrafter"/>
</dbReference>
<dbReference type="PANTHER" id="PTHR10502:SF102">
    <property type="entry name" value="ANNEXIN B11"/>
    <property type="match status" value="1"/>
</dbReference>
<evidence type="ECO:0000256" key="1">
    <source>
        <dbReference type="ARBA" id="ARBA00007831"/>
    </source>
</evidence>
<keyword evidence="5" id="KW-1185">Reference proteome</keyword>
<dbReference type="AlphaFoldDB" id="A0AAW1CKY5"/>
<keyword evidence="3" id="KW-0041">Annexin</keyword>
<evidence type="ECO:0008006" key="6">
    <source>
        <dbReference type="Google" id="ProtNLM"/>
    </source>
</evidence>
<gene>
    <name evidence="4" type="ORF">O3M35_003521</name>
</gene>
<evidence type="ECO:0000256" key="2">
    <source>
        <dbReference type="ARBA" id="ARBA00022737"/>
    </source>
</evidence>
<dbReference type="Gene3D" id="1.10.220.10">
    <property type="entry name" value="Annexin"/>
    <property type="match status" value="2"/>
</dbReference>
<dbReference type="EMBL" id="JAPXFL010000012">
    <property type="protein sequence ID" value="KAK9498997.1"/>
    <property type="molecule type" value="Genomic_DNA"/>
</dbReference>